<dbReference type="Proteomes" id="UP001530377">
    <property type="component" value="Unassembled WGS sequence"/>
</dbReference>
<dbReference type="AlphaFoldDB" id="A0ABD3SEL3"/>
<sequence length="345" mass="39756">MHVNWPKSYPSYVSALRHFMCYTNKLNYPKDWVFSVEELSPISPKIVYAYMAYKAFGKENPSPNDNLQKGMANSLLAMKKKISYFMVNHLPSWDPLHNHGNPTKSTEVNDLIAFVKKKETRGQGKKSQADRPFEHSEFKQVLDTCHASVEADFDRKYRYPAMMKFMFHFIARGDDAAHVFKSSLVPSMQYPWALTCKLHWSKNVRESRECPHQILLGSMNPDYCVMLSLSVFLEAWISRGQGRTSQWLFSDGVTSASSADDEIDRETNHWKSRLYSSCISSIVKSDEFVVDPAASSNRTLANHSTKKYATTHARRRGVLKDFVDIRARWKTKKSTQDTYTDTFLP</sequence>
<dbReference type="InterPro" id="IPR013762">
    <property type="entry name" value="Integrase-like_cat_sf"/>
</dbReference>
<evidence type="ECO:0000313" key="1">
    <source>
        <dbReference type="EMBL" id="KAL3822733.1"/>
    </source>
</evidence>
<name>A0ABD3SEL3_9STRA</name>
<proteinExistence type="predicted"/>
<dbReference type="Gene3D" id="1.10.443.10">
    <property type="entry name" value="Intergrase catalytic core"/>
    <property type="match status" value="1"/>
</dbReference>
<organism evidence="1 2">
    <name type="scientific">Cyclostephanos tholiformis</name>
    <dbReference type="NCBI Taxonomy" id="382380"/>
    <lineage>
        <taxon>Eukaryota</taxon>
        <taxon>Sar</taxon>
        <taxon>Stramenopiles</taxon>
        <taxon>Ochrophyta</taxon>
        <taxon>Bacillariophyta</taxon>
        <taxon>Coscinodiscophyceae</taxon>
        <taxon>Thalassiosirophycidae</taxon>
        <taxon>Stephanodiscales</taxon>
        <taxon>Stephanodiscaceae</taxon>
        <taxon>Cyclostephanos</taxon>
    </lineage>
</organism>
<gene>
    <name evidence="1" type="ORF">ACHAXA_000998</name>
</gene>
<dbReference type="EMBL" id="JALLPB020000057">
    <property type="protein sequence ID" value="KAL3822733.1"/>
    <property type="molecule type" value="Genomic_DNA"/>
</dbReference>
<evidence type="ECO:0000313" key="2">
    <source>
        <dbReference type="Proteomes" id="UP001530377"/>
    </source>
</evidence>
<keyword evidence="2" id="KW-1185">Reference proteome</keyword>
<reference evidence="1 2" key="1">
    <citation type="submission" date="2024-10" db="EMBL/GenBank/DDBJ databases">
        <title>Updated reference genomes for cyclostephanoid diatoms.</title>
        <authorList>
            <person name="Roberts W.R."/>
            <person name="Alverson A.J."/>
        </authorList>
    </citation>
    <scope>NUCLEOTIDE SEQUENCE [LARGE SCALE GENOMIC DNA]</scope>
    <source>
        <strain evidence="1 2">AJA228-03</strain>
    </source>
</reference>
<comment type="caution">
    <text evidence="1">The sequence shown here is derived from an EMBL/GenBank/DDBJ whole genome shotgun (WGS) entry which is preliminary data.</text>
</comment>
<accession>A0ABD3SEL3</accession>
<protein>
    <submittedName>
        <fullName evidence="1">Uncharacterized protein</fullName>
    </submittedName>
</protein>